<dbReference type="PANTHER" id="PTHR12227">
    <property type="entry name" value="GLYCERATE KINASE"/>
    <property type="match status" value="1"/>
</dbReference>
<dbReference type="HOGENOM" id="CLU_032279_1_1_0"/>
<dbReference type="AlphaFoldDB" id="D3P9M0"/>
<dbReference type="Pfam" id="PF05161">
    <property type="entry name" value="MOFRL"/>
    <property type="match status" value="1"/>
</dbReference>
<feature type="domain" description="MOFRL-associated" evidence="2">
    <location>
        <begin position="10"/>
        <end position="239"/>
    </location>
</feature>
<dbReference type="SUPFAM" id="SSF82544">
    <property type="entry name" value="GckA/TtuD-like"/>
    <property type="match status" value="1"/>
</dbReference>
<gene>
    <name evidence="3" type="ordered locus">DEFDS_1959</name>
</gene>
<accession>D3P9M0</accession>
<dbReference type="STRING" id="639282.DEFDS_1959"/>
<dbReference type="Gene3D" id="3.40.50.10180">
    <property type="entry name" value="Glycerate kinase, MOFRL-like N-terminal domain"/>
    <property type="match status" value="1"/>
</dbReference>
<dbReference type="KEGG" id="ddf:DEFDS_1959"/>
<keyword evidence="3" id="KW-0560">Oxidoreductase</keyword>
<evidence type="ECO:0000313" key="4">
    <source>
        <dbReference type="Proteomes" id="UP000001520"/>
    </source>
</evidence>
<dbReference type="Pfam" id="PF13660">
    <property type="entry name" value="DUF4147"/>
    <property type="match status" value="1"/>
</dbReference>
<feature type="domain" description="MOFRL" evidence="1">
    <location>
        <begin position="313"/>
        <end position="418"/>
    </location>
</feature>
<reference evidence="3 4" key="1">
    <citation type="journal article" date="2010" name="DNA Res.">
        <title>Bacterial lifestyle in a deep-sea hydrothermal vent chimney revealed by the genome sequence of the thermophilic bacterium Deferribacter desulfuricans SSM1.</title>
        <authorList>
            <person name="Takaki Y."/>
            <person name="Shimamura S."/>
            <person name="Nakagawa S."/>
            <person name="Fukuhara Y."/>
            <person name="Horikawa H."/>
            <person name="Ankai A."/>
            <person name="Harada T."/>
            <person name="Hosoyama A."/>
            <person name="Oguchi A."/>
            <person name="Fukui S."/>
            <person name="Fujita N."/>
            <person name="Takami H."/>
            <person name="Takai K."/>
        </authorList>
    </citation>
    <scope>NUCLEOTIDE SEQUENCE [LARGE SCALE GENOMIC DNA]</scope>
    <source>
        <strain evidence="4">DSM 14783 / JCM 11476 / NBRC 101012 / SSM1</strain>
    </source>
</reference>
<dbReference type="GO" id="GO:0005737">
    <property type="term" value="C:cytoplasm"/>
    <property type="evidence" value="ECO:0007669"/>
    <property type="project" value="TreeGrafter"/>
</dbReference>
<dbReference type="GO" id="GO:0008887">
    <property type="term" value="F:glycerate kinase activity"/>
    <property type="evidence" value="ECO:0007669"/>
    <property type="project" value="InterPro"/>
</dbReference>
<dbReference type="InterPro" id="IPR037035">
    <property type="entry name" value="GK-like_C_sf"/>
</dbReference>
<sequence length="425" mass="46843">MKAKKMKKLLDDLLKNLINHISPANLVKEKVKVDGNTLVINDKKYDIKDKKIYIVGSGKASVYMAKGLIEILGEKLAGGLIISNFPYQLEKIDVLVGSHPYPDTKSVNATKKLIDYLSSLDKDDFVIYLLSGGTSALLELPTDEISINELNEITKKLMNLGLTINELNSIRKKLSQVKGGKLLKFIKSETVVLVLSDVVNDKLEFIGSAPLYPSNENTSKILKKYNLNKVLTENLYNLLQTNEKVKLSTPDHHIIGSNKEALTFAKKYLEKSGIKTIVITSYYQKDAETLGALFAGIYKNILFDGFPSKKPVAVIAGGESTVNVTGSGKGGRNQHLVLSFLNSIECFEKNSLFFSFGTDGIDGPTDAAGAFIDYKVYEKVKKADLDMEQCLINSDSYNFFREVNGLIKTGPTGTNVCDITCLLVL</sequence>
<organism evidence="3 4">
    <name type="scientific">Deferribacter desulfuricans (strain DSM 14783 / JCM 11476 / NBRC 101012 / SSM1)</name>
    <dbReference type="NCBI Taxonomy" id="639282"/>
    <lineage>
        <taxon>Bacteria</taxon>
        <taxon>Pseudomonadati</taxon>
        <taxon>Deferribacterota</taxon>
        <taxon>Deferribacteres</taxon>
        <taxon>Deferribacterales</taxon>
        <taxon>Deferribacteraceae</taxon>
        <taxon>Deferribacter</taxon>
    </lineage>
</organism>
<dbReference type="InterPro" id="IPR039760">
    <property type="entry name" value="MOFRL_protein"/>
</dbReference>
<evidence type="ECO:0000259" key="1">
    <source>
        <dbReference type="Pfam" id="PF05161"/>
    </source>
</evidence>
<dbReference type="PANTHER" id="PTHR12227:SF0">
    <property type="entry name" value="GLYCERATE KINASE"/>
    <property type="match status" value="1"/>
</dbReference>
<dbReference type="EMBL" id="AP011529">
    <property type="protein sequence ID" value="BAI81410.1"/>
    <property type="molecule type" value="Genomic_DNA"/>
</dbReference>
<dbReference type="eggNOG" id="COG2379">
    <property type="taxonomic scope" value="Bacteria"/>
</dbReference>
<dbReference type="Gene3D" id="3.40.1480.10">
    <property type="entry name" value="MOFRL domain"/>
    <property type="match status" value="1"/>
</dbReference>
<keyword evidence="3" id="KW-0670">Pyruvate</keyword>
<dbReference type="GO" id="GO:0016618">
    <property type="term" value="F:hydroxypyruvate reductase [NAD(P)H] activity"/>
    <property type="evidence" value="ECO:0007669"/>
    <property type="project" value="UniProtKB-EC"/>
</dbReference>
<protein>
    <submittedName>
        <fullName evidence="3">Hydroxypyruvate reductase</fullName>
        <ecNumber evidence="3">1.1.1.81</ecNumber>
    </submittedName>
</protein>
<name>D3P9M0_DEFDS</name>
<dbReference type="InterPro" id="IPR038614">
    <property type="entry name" value="GK_N_sf"/>
</dbReference>
<evidence type="ECO:0000313" key="3">
    <source>
        <dbReference type="EMBL" id="BAI81410.1"/>
    </source>
</evidence>
<evidence type="ECO:0000259" key="2">
    <source>
        <dbReference type="Pfam" id="PF13660"/>
    </source>
</evidence>
<dbReference type="InterPro" id="IPR007835">
    <property type="entry name" value="MOFRL"/>
</dbReference>
<dbReference type="EC" id="1.1.1.81" evidence="3"/>
<dbReference type="InterPro" id="IPR025286">
    <property type="entry name" value="MOFRL_assoc_dom"/>
</dbReference>
<dbReference type="Proteomes" id="UP000001520">
    <property type="component" value="Chromosome"/>
</dbReference>
<proteinExistence type="predicted"/>
<keyword evidence="4" id="KW-1185">Reference proteome</keyword>